<accession>A0ABW4MWI8</accession>
<evidence type="ECO:0000313" key="2">
    <source>
        <dbReference type="EMBL" id="MFD1782131.1"/>
    </source>
</evidence>
<dbReference type="EMBL" id="JBHUEY010000001">
    <property type="protein sequence ID" value="MFD1782131.1"/>
    <property type="molecule type" value="Genomic_DNA"/>
</dbReference>
<dbReference type="RefSeq" id="WP_377281041.1">
    <property type="nucleotide sequence ID" value="NZ_JBHRSI010000003.1"/>
</dbReference>
<proteinExistence type="predicted"/>
<dbReference type="Proteomes" id="UP001597237">
    <property type="component" value="Unassembled WGS sequence"/>
</dbReference>
<gene>
    <name evidence="2" type="ORF">ACFSC0_01900</name>
</gene>
<dbReference type="PANTHER" id="PTHR35006:SF1">
    <property type="entry name" value="BLL2941 PROTEIN"/>
    <property type="match status" value="1"/>
</dbReference>
<dbReference type="InterPro" id="IPR029068">
    <property type="entry name" value="Glyas_Bleomycin-R_OHBP_Dase"/>
</dbReference>
<sequence length="128" mass="13286">MIGYVTLGAHDVEAALPFFDKVLGAIGYERGFFEGGWAGYGPKGESQNLYICPPFDGQPARAGNGIMLALRARDIAAVDAAHAAALAAGGTDEGAPGPRPEDSKSFYGAYFRDPTGNKICVFAKADAA</sequence>
<dbReference type="InterPro" id="IPR037523">
    <property type="entry name" value="VOC_core"/>
</dbReference>
<dbReference type="Pfam" id="PF00903">
    <property type="entry name" value="Glyoxalase"/>
    <property type="match status" value="1"/>
</dbReference>
<dbReference type="PROSITE" id="PS51819">
    <property type="entry name" value="VOC"/>
    <property type="match status" value="1"/>
</dbReference>
<evidence type="ECO:0000313" key="3">
    <source>
        <dbReference type="Proteomes" id="UP001597237"/>
    </source>
</evidence>
<name>A0ABW4MWI8_9CAUL</name>
<dbReference type="Gene3D" id="3.10.180.10">
    <property type="entry name" value="2,3-Dihydroxybiphenyl 1,2-Dioxygenase, domain 1"/>
    <property type="match status" value="1"/>
</dbReference>
<comment type="caution">
    <text evidence="2">The sequence shown here is derived from an EMBL/GenBank/DDBJ whole genome shotgun (WGS) entry which is preliminary data.</text>
</comment>
<dbReference type="InterPro" id="IPR004360">
    <property type="entry name" value="Glyas_Fos-R_dOase_dom"/>
</dbReference>
<dbReference type="PANTHER" id="PTHR35006">
    <property type="entry name" value="GLYOXALASE FAMILY PROTEIN (AFU_ORTHOLOGUE AFUA_5G14830)"/>
    <property type="match status" value="1"/>
</dbReference>
<dbReference type="SUPFAM" id="SSF54593">
    <property type="entry name" value="Glyoxalase/Bleomycin resistance protein/Dihydroxybiphenyl dioxygenase"/>
    <property type="match status" value="1"/>
</dbReference>
<dbReference type="CDD" id="cd07262">
    <property type="entry name" value="VOC_like"/>
    <property type="match status" value="1"/>
</dbReference>
<organism evidence="2 3">
    <name type="scientific">Phenylobacterium terrae</name>
    <dbReference type="NCBI Taxonomy" id="2665495"/>
    <lineage>
        <taxon>Bacteria</taxon>
        <taxon>Pseudomonadati</taxon>
        <taxon>Pseudomonadota</taxon>
        <taxon>Alphaproteobacteria</taxon>
        <taxon>Caulobacterales</taxon>
        <taxon>Caulobacteraceae</taxon>
        <taxon>Phenylobacterium</taxon>
    </lineage>
</organism>
<protein>
    <submittedName>
        <fullName evidence="2">VOC family protein</fullName>
    </submittedName>
</protein>
<feature type="domain" description="VOC" evidence="1">
    <location>
        <begin position="1"/>
        <end position="124"/>
    </location>
</feature>
<reference evidence="3" key="1">
    <citation type="journal article" date="2019" name="Int. J. Syst. Evol. Microbiol.">
        <title>The Global Catalogue of Microorganisms (GCM) 10K type strain sequencing project: providing services to taxonomists for standard genome sequencing and annotation.</title>
        <authorList>
            <consortium name="The Broad Institute Genomics Platform"/>
            <consortium name="The Broad Institute Genome Sequencing Center for Infectious Disease"/>
            <person name="Wu L."/>
            <person name="Ma J."/>
        </authorList>
    </citation>
    <scope>NUCLEOTIDE SEQUENCE [LARGE SCALE GENOMIC DNA]</scope>
    <source>
        <strain evidence="3">DFY28</strain>
    </source>
</reference>
<keyword evidence="3" id="KW-1185">Reference proteome</keyword>
<evidence type="ECO:0000259" key="1">
    <source>
        <dbReference type="PROSITE" id="PS51819"/>
    </source>
</evidence>